<comment type="caution">
    <text evidence="12">The sequence shown here is derived from an EMBL/GenBank/DDBJ whole genome shotgun (WGS) entry which is preliminary data.</text>
</comment>
<evidence type="ECO:0000256" key="3">
    <source>
        <dbReference type="ARBA" id="ARBA00022617"/>
    </source>
</evidence>
<dbReference type="PANTHER" id="PTHR12743">
    <property type="entry name" value="CYTOCHROME C1 HEME LYASE"/>
    <property type="match status" value="1"/>
</dbReference>
<evidence type="ECO:0000256" key="9">
    <source>
        <dbReference type="ARBA" id="ARBA00023239"/>
    </source>
</evidence>
<accession>A0A420IF31</accession>
<comment type="similarity">
    <text evidence="2 10">Belongs to the cytochrome c-type heme lyase family.</text>
</comment>
<organism evidence="12 13">
    <name type="scientific">Golovinomyces cichoracearum</name>
    <dbReference type="NCBI Taxonomy" id="62708"/>
    <lineage>
        <taxon>Eukaryota</taxon>
        <taxon>Fungi</taxon>
        <taxon>Dikarya</taxon>
        <taxon>Ascomycota</taxon>
        <taxon>Pezizomycotina</taxon>
        <taxon>Leotiomycetes</taxon>
        <taxon>Erysiphales</taxon>
        <taxon>Erysiphaceae</taxon>
        <taxon>Golovinomyces</taxon>
    </lineage>
</organism>
<feature type="region of interest" description="Disordered" evidence="11">
    <location>
        <begin position="82"/>
        <end position="107"/>
    </location>
</feature>
<evidence type="ECO:0000256" key="10">
    <source>
        <dbReference type="RuleBase" id="RU363130"/>
    </source>
</evidence>
<name>A0A420IF31_9PEZI</name>
<evidence type="ECO:0000256" key="2">
    <source>
        <dbReference type="ARBA" id="ARBA00007255"/>
    </source>
</evidence>
<protein>
    <recommendedName>
        <fullName evidence="10">Holocytochrome c-type synthase</fullName>
        <ecNumber evidence="10">4.4.1.17</ecNumber>
    </recommendedName>
</protein>
<reference evidence="12 13" key="1">
    <citation type="journal article" date="2018" name="BMC Genomics">
        <title>Comparative genome analyses reveal sequence features reflecting distinct modes of host-adaptation between dicot and monocot powdery mildew.</title>
        <authorList>
            <person name="Wu Y."/>
            <person name="Ma X."/>
            <person name="Pan Z."/>
            <person name="Kale S.D."/>
            <person name="Song Y."/>
            <person name="King H."/>
            <person name="Zhang Q."/>
            <person name="Presley C."/>
            <person name="Deng X."/>
            <person name="Wei C.I."/>
            <person name="Xiao S."/>
        </authorList>
    </citation>
    <scope>NUCLEOTIDE SEQUENCE [LARGE SCALE GENOMIC DNA]</scope>
    <source>
        <strain evidence="12">UMSG1</strain>
    </source>
</reference>
<evidence type="ECO:0000256" key="1">
    <source>
        <dbReference type="ARBA" id="ARBA00004273"/>
    </source>
</evidence>
<sequence>MGWFWANETHGLCKETSQNDLLRENPPSGCPMHRSNSDVTTKKAPYQPLSTSRSVNNAGTKYSVYNPLNYMFSDISQLPAKDQATSLPTEREISTIPKGTGEGNWQYPSPQQMYNALLRKGYTDTDVTAVESMVGVHNYLNEGAWAEIVEWERKFGRGLKKGWEICTRGEENNGNLFEDEKELPQPSLLSFMGRPNDMTPKAAIFQFLSKIYPSRFGSKPPFDRHDWLVQRQHEGKSQNVRYVIDYYEGPDDPNGEPVFYLDVRPAATPLGAAERIINWGASLWYKASGGATRQ</sequence>
<dbReference type="GO" id="GO:0004408">
    <property type="term" value="F:holocytochrome-c synthase activity"/>
    <property type="evidence" value="ECO:0007669"/>
    <property type="project" value="UniProtKB-EC"/>
</dbReference>
<dbReference type="EC" id="4.4.1.17" evidence="10"/>
<keyword evidence="4 10" id="KW-0479">Metal-binding</keyword>
<comment type="catalytic activity">
    <reaction evidence="10">
        <text>holo-[cytochrome c] = apo-[cytochrome c] + heme b</text>
        <dbReference type="Rhea" id="RHEA:22648"/>
        <dbReference type="Rhea" id="RHEA-COMP:10725"/>
        <dbReference type="Rhea" id="RHEA-COMP:10726"/>
        <dbReference type="ChEBI" id="CHEBI:29950"/>
        <dbReference type="ChEBI" id="CHEBI:60344"/>
        <dbReference type="ChEBI" id="CHEBI:83739"/>
        <dbReference type="EC" id="4.4.1.17"/>
    </reaction>
</comment>
<dbReference type="PANTHER" id="PTHR12743:SF3">
    <property type="entry name" value="HOLOCYTOCHROME-C SYNTHASE"/>
    <property type="match status" value="1"/>
</dbReference>
<comment type="function">
    <text evidence="10">Lyase that catalyzes the covalent linking of the heme group to the cytochrome C apoprotein to produce the mature functional cytochrome.</text>
</comment>
<keyword evidence="6 10" id="KW-0408">Iron</keyword>
<comment type="subcellular location">
    <subcellularLocation>
        <location evidence="1 10">Mitochondrion inner membrane</location>
    </subcellularLocation>
</comment>
<dbReference type="GO" id="GO:0046872">
    <property type="term" value="F:metal ion binding"/>
    <property type="evidence" value="ECO:0007669"/>
    <property type="project" value="UniProtKB-KW"/>
</dbReference>
<keyword evidence="3 10" id="KW-0349">Heme</keyword>
<evidence type="ECO:0000313" key="13">
    <source>
        <dbReference type="Proteomes" id="UP000285326"/>
    </source>
</evidence>
<dbReference type="AlphaFoldDB" id="A0A420IF31"/>
<proteinExistence type="inferred from homology"/>
<feature type="region of interest" description="Disordered" evidence="11">
    <location>
        <begin position="29"/>
        <end position="52"/>
    </location>
</feature>
<dbReference type="EMBL" id="MCBS01024576">
    <property type="protein sequence ID" value="RKF73129.1"/>
    <property type="molecule type" value="Genomic_DNA"/>
</dbReference>
<keyword evidence="5 10" id="KW-0999">Mitochondrion inner membrane</keyword>
<evidence type="ECO:0000313" key="12">
    <source>
        <dbReference type="EMBL" id="RKF73129.1"/>
    </source>
</evidence>
<dbReference type="Proteomes" id="UP000285326">
    <property type="component" value="Unassembled WGS sequence"/>
</dbReference>
<dbReference type="GO" id="GO:0005743">
    <property type="term" value="C:mitochondrial inner membrane"/>
    <property type="evidence" value="ECO:0007669"/>
    <property type="project" value="UniProtKB-SubCell"/>
</dbReference>
<evidence type="ECO:0000256" key="5">
    <source>
        <dbReference type="ARBA" id="ARBA00022792"/>
    </source>
</evidence>
<dbReference type="Pfam" id="PF01265">
    <property type="entry name" value="Cyto_heme_lyase"/>
    <property type="match status" value="1"/>
</dbReference>
<evidence type="ECO:0000256" key="4">
    <source>
        <dbReference type="ARBA" id="ARBA00022723"/>
    </source>
</evidence>
<keyword evidence="7 10" id="KW-0496">Mitochondrion</keyword>
<keyword evidence="9 10" id="KW-0456">Lyase</keyword>
<evidence type="ECO:0000256" key="11">
    <source>
        <dbReference type="SAM" id="MobiDB-lite"/>
    </source>
</evidence>
<evidence type="ECO:0000256" key="8">
    <source>
        <dbReference type="ARBA" id="ARBA00023136"/>
    </source>
</evidence>
<dbReference type="PROSITE" id="PS00822">
    <property type="entry name" value="CYTO_HEME_LYASE_2"/>
    <property type="match status" value="1"/>
</dbReference>
<keyword evidence="8 10" id="KW-0472">Membrane</keyword>
<dbReference type="InterPro" id="IPR000511">
    <property type="entry name" value="Holocyt_c/c1_synthase"/>
</dbReference>
<evidence type="ECO:0000256" key="6">
    <source>
        <dbReference type="ARBA" id="ARBA00023004"/>
    </source>
</evidence>
<evidence type="ECO:0000256" key="7">
    <source>
        <dbReference type="ARBA" id="ARBA00023128"/>
    </source>
</evidence>
<gene>
    <name evidence="12" type="ORF">GcM1_245049</name>
</gene>